<evidence type="ECO:0000313" key="1">
    <source>
        <dbReference type="EMBL" id="GMI30739.1"/>
    </source>
</evidence>
<name>A0ABQ6MRP8_9STRA</name>
<accession>A0ABQ6MRP8</accession>
<organism evidence="1 2">
    <name type="scientific">Tetraparma gracilis</name>
    <dbReference type="NCBI Taxonomy" id="2962635"/>
    <lineage>
        <taxon>Eukaryota</taxon>
        <taxon>Sar</taxon>
        <taxon>Stramenopiles</taxon>
        <taxon>Ochrophyta</taxon>
        <taxon>Bolidophyceae</taxon>
        <taxon>Parmales</taxon>
        <taxon>Triparmaceae</taxon>
        <taxon>Tetraparma</taxon>
    </lineage>
</organism>
<sequence length="645" mass="70957">MLRKLTGVSEAPTEISWSPMTDLEQNYTMQKKHGPESSLTSLAASASWEELGDKLQDESADADLLHQDSVGRTPLHYVCQNDGGRGLIGAILGRTLPQSPASILDNDSVSPLHLACRNKQTSAVAILLLAVAFPEALDIADTVNTSPLPAPSHSRRPLDYARQYYHRELVLDMLEFLSGEEMKLCAENPSEEAIEGAIEAAKRRLDDAANEAVRSLTAGDSRRYTTEVQDSMFTWMESGEDEKAAEVFEILKTMARDQIKQLRKAQGVCFERYLRRGGANYSRIQDVPNWEGGGLSEQLEPPGGGVSEEDKVLYLLGKASRMEGKFREVFGGIGRVFNSARVFGEIVKEYEIKGEFGCLGEGTLVESKGKVQRVSWRVPDGKGGGGGGGSAMYEFEDPRILELMYHVINRKFRVVDIRNTLKTGGDLSERAAQASGGGPPCIRLHVDMGGGYKEERAAVSDVEIVRGVGVRCSYWLEKSRMNEKTGEMEDAWWPAVMVKTHKNGTVDLEWEDEEWDKKEKGFQVKLEHIKDCTGELQPGWEVRTMCKVRKLVCAGLVKRVHPSGGAVVQFPGWLVEVVLSLRDVRTVGRELALYERLAGAGRCLDAVEPLFSGDVVVHLRRKTAANHHVIAAAAAAAASRMSPAP</sequence>
<dbReference type="EMBL" id="BRYB01003117">
    <property type="protein sequence ID" value="GMI30739.1"/>
    <property type="molecule type" value="Genomic_DNA"/>
</dbReference>
<reference evidence="1 2" key="1">
    <citation type="journal article" date="2023" name="Commun. Biol.">
        <title>Genome analysis of Parmales, the sister group of diatoms, reveals the evolutionary specialization of diatoms from phago-mixotrophs to photoautotrophs.</title>
        <authorList>
            <person name="Ban H."/>
            <person name="Sato S."/>
            <person name="Yoshikawa S."/>
            <person name="Yamada K."/>
            <person name="Nakamura Y."/>
            <person name="Ichinomiya M."/>
            <person name="Sato N."/>
            <person name="Blanc-Mathieu R."/>
            <person name="Endo H."/>
            <person name="Kuwata A."/>
            <person name="Ogata H."/>
        </authorList>
    </citation>
    <scope>NUCLEOTIDE SEQUENCE [LARGE SCALE GENOMIC DNA]</scope>
</reference>
<comment type="caution">
    <text evidence="1">The sequence shown here is derived from an EMBL/GenBank/DDBJ whole genome shotgun (WGS) entry which is preliminary data.</text>
</comment>
<gene>
    <name evidence="1" type="ORF">TeGR_g12732</name>
</gene>
<dbReference type="InterPro" id="IPR036770">
    <property type="entry name" value="Ankyrin_rpt-contain_sf"/>
</dbReference>
<dbReference type="SUPFAM" id="SSF48403">
    <property type="entry name" value="Ankyrin repeat"/>
    <property type="match status" value="1"/>
</dbReference>
<evidence type="ECO:0000313" key="2">
    <source>
        <dbReference type="Proteomes" id="UP001165060"/>
    </source>
</evidence>
<proteinExistence type="predicted"/>
<dbReference type="Proteomes" id="UP001165060">
    <property type="component" value="Unassembled WGS sequence"/>
</dbReference>
<keyword evidence="2" id="KW-1185">Reference proteome</keyword>
<dbReference type="Gene3D" id="1.25.40.20">
    <property type="entry name" value="Ankyrin repeat-containing domain"/>
    <property type="match status" value="1"/>
</dbReference>
<protein>
    <submittedName>
        <fullName evidence="1">Uncharacterized protein</fullName>
    </submittedName>
</protein>